<dbReference type="Proteomes" id="UP001516400">
    <property type="component" value="Unassembled WGS sequence"/>
</dbReference>
<dbReference type="Gene3D" id="2.60.40.10">
    <property type="entry name" value="Immunoglobulins"/>
    <property type="match status" value="1"/>
</dbReference>
<sequence>MDSSEINETLKAAQSYLQKLKDLDDEIKNAQAQITNTSEEAESNLLGNFSSLQEYIIKLLAKRKCELLDKILTAREEGITPLSNCSSIVKKKIEETEKLIDLGNLLQEGRIKDTDKGLEKFTKKSAQLGSLPEVPALKEVPYISFDFDDSCESDLADILSNYGNVTRIAPIQICQMTEKPGAILVEWQIVDLEEKSVDIQEFCLQKTCGDALLHKLSFQTCYQGVDSQYLVKDLKVDEFYSFQVSCKFEGSNQLSRWSLPQKFKTTLKPFSWKENGHYSMNNDCKIAKPLIDSAPILISDGPQFKVGYTIEFTILEKDENIAYLGIITDEKITKLSSINNPEGSFVLNSEGEIEVDGLRKSTHLPNFQKGAKVSFSCECIRDEKVVIHIDLNEKRVTYEWGVDKTKSFYFAAELPTPVWKIMVE</sequence>
<dbReference type="EMBL" id="JABFTP020000124">
    <property type="protein sequence ID" value="KAL3279931.1"/>
    <property type="molecule type" value="Genomic_DNA"/>
</dbReference>
<dbReference type="InterPro" id="IPR003961">
    <property type="entry name" value="FN3_dom"/>
</dbReference>
<feature type="coiled-coil region" evidence="1">
    <location>
        <begin position="6"/>
        <end position="40"/>
    </location>
</feature>
<feature type="domain" description="Fibronectin type-III" evidence="2">
    <location>
        <begin position="167"/>
        <end position="269"/>
    </location>
</feature>
<evidence type="ECO:0000259" key="2">
    <source>
        <dbReference type="PROSITE" id="PS50853"/>
    </source>
</evidence>
<reference evidence="3 4" key="1">
    <citation type="journal article" date="2021" name="BMC Biol.">
        <title>Horizontally acquired antibacterial genes associated with adaptive radiation of ladybird beetles.</title>
        <authorList>
            <person name="Li H.S."/>
            <person name="Tang X.F."/>
            <person name="Huang Y.H."/>
            <person name="Xu Z.Y."/>
            <person name="Chen M.L."/>
            <person name="Du X.Y."/>
            <person name="Qiu B.Y."/>
            <person name="Chen P.T."/>
            <person name="Zhang W."/>
            <person name="Slipinski A."/>
            <person name="Escalona H.E."/>
            <person name="Waterhouse R.M."/>
            <person name="Zwick A."/>
            <person name="Pang H."/>
        </authorList>
    </citation>
    <scope>NUCLEOTIDE SEQUENCE [LARGE SCALE GENOMIC DNA]</scope>
    <source>
        <strain evidence="3">SYSU2018</strain>
    </source>
</reference>
<keyword evidence="1" id="KW-0175">Coiled coil</keyword>
<proteinExistence type="predicted"/>
<dbReference type="InterPro" id="IPR013783">
    <property type="entry name" value="Ig-like_fold"/>
</dbReference>
<name>A0ABD2NMI7_9CUCU</name>
<dbReference type="PROSITE" id="PS50853">
    <property type="entry name" value="FN3"/>
    <property type="match status" value="1"/>
</dbReference>
<gene>
    <name evidence="3" type="ORF">HHI36_017437</name>
</gene>
<comment type="caution">
    <text evidence="3">The sequence shown here is derived from an EMBL/GenBank/DDBJ whole genome shotgun (WGS) entry which is preliminary data.</text>
</comment>
<dbReference type="AlphaFoldDB" id="A0ABD2NMI7"/>
<evidence type="ECO:0000313" key="3">
    <source>
        <dbReference type="EMBL" id="KAL3279931.1"/>
    </source>
</evidence>
<accession>A0ABD2NMI7</accession>
<dbReference type="SUPFAM" id="SSF49265">
    <property type="entry name" value="Fibronectin type III"/>
    <property type="match status" value="1"/>
</dbReference>
<organism evidence="3 4">
    <name type="scientific">Cryptolaemus montrouzieri</name>
    <dbReference type="NCBI Taxonomy" id="559131"/>
    <lineage>
        <taxon>Eukaryota</taxon>
        <taxon>Metazoa</taxon>
        <taxon>Ecdysozoa</taxon>
        <taxon>Arthropoda</taxon>
        <taxon>Hexapoda</taxon>
        <taxon>Insecta</taxon>
        <taxon>Pterygota</taxon>
        <taxon>Neoptera</taxon>
        <taxon>Endopterygota</taxon>
        <taxon>Coleoptera</taxon>
        <taxon>Polyphaga</taxon>
        <taxon>Cucujiformia</taxon>
        <taxon>Coccinelloidea</taxon>
        <taxon>Coccinellidae</taxon>
        <taxon>Scymninae</taxon>
        <taxon>Scymnini</taxon>
        <taxon>Cryptolaemus</taxon>
    </lineage>
</organism>
<evidence type="ECO:0000256" key="1">
    <source>
        <dbReference type="SAM" id="Coils"/>
    </source>
</evidence>
<evidence type="ECO:0000313" key="4">
    <source>
        <dbReference type="Proteomes" id="UP001516400"/>
    </source>
</evidence>
<dbReference type="InterPro" id="IPR036116">
    <property type="entry name" value="FN3_sf"/>
</dbReference>
<protein>
    <recommendedName>
        <fullName evidence="2">Fibronectin type-III domain-containing protein</fullName>
    </recommendedName>
</protein>
<keyword evidence="4" id="KW-1185">Reference proteome</keyword>